<comment type="similarity">
    <text evidence="4">Belongs to the LDH/MDH superfamily. MDH type 3 family.</text>
</comment>
<name>A0A317T648_9CHLB</name>
<dbReference type="CDD" id="cd01339">
    <property type="entry name" value="LDH-like_MDH"/>
    <property type="match status" value="1"/>
</dbReference>
<evidence type="ECO:0000313" key="11">
    <source>
        <dbReference type="Proteomes" id="UP000246278"/>
    </source>
</evidence>
<dbReference type="EC" id="1.1.1.37" evidence="4"/>
<feature type="binding site" evidence="4 6">
    <location>
        <position position="150"/>
    </location>
    <ligand>
        <name>substrate</name>
    </ligand>
</feature>
<evidence type="ECO:0000256" key="2">
    <source>
        <dbReference type="ARBA" id="ARBA00023002"/>
    </source>
</evidence>
<dbReference type="Pfam" id="PF02866">
    <property type="entry name" value="Ldh_1_C"/>
    <property type="match status" value="1"/>
</dbReference>
<dbReference type="InterPro" id="IPR022383">
    <property type="entry name" value="Lactate/malate_DH_C"/>
</dbReference>
<dbReference type="PIRSF" id="PIRSF000102">
    <property type="entry name" value="Lac_mal_DH"/>
    <property type="match status" value="1"/>
</dbReference>
<comment type="caution">
    <text evidence="10">The sequence shown here is derived from an EMBL/GenBank/DDBJ whole genome shotgun (WGS) entry which is preliminary data.</text>
</comment>
<sequence length="310" mass="33494">MKITVIGAGHVGATAAHRIAEKQLANTVVLLDIVEGIPQGKALDMYESGPVGLFDTMVFGTNDYSDTADSDIVLITAGLARKPGMSREDLLMKNAAIVREVTDQVMQYSKNPIIIMVSNPLDIMTHVGYVRSKLPKERILGMAGVLDSARFRSFIAKELNVSMQDINAFVLGGHGDSMVPVVKYTSVAGIPLTELLPQQTIDQLVERTRKGGAEIVNYLKDGSAYYAPAASCVEMIDAIVNDRKRILPCSALLEGQYGIDNIFIGAPVKLGKNGIEQILEINLDKPEIEALRKSAAIVEENCNNLAPLLA</sequence>
<feature type="binding site" evidence="4 7">
    <location>
        <begin position="7"/>
        <end position="12"/>
    </location>
    <ligand>
        <name>NAD(+)</name>
        <dbReference type="ChEBI" id="CHEBI:57540"/>
    </ligand>
</feature>
<dbReference type="Pfam" id="PF00056">
    <property type="entry name" value="Ldh_1_N"/>
    <property type="match status" value="1"/>
</dbReference>
<dbReference type="PANTHER" id="PTHR43128:SF16">
    <property type="entry name" value="L-LACTATE DEHYDROGENASE"/>
    <property type="match status" value="1"/>
</dbReference>
<evidence type="ECO:0000256" key="5">
    <source>
        <dbReference type="PIRSR" id="PIRSR000102-1"/>
    </source>
</evidence>
<dbReference type="InterPro" id="IPR001236">
    <property type="entry name" value="Lactate/malate_DH_N"/>
</dbReference>
<evidence type="ECO:0000256" key="6">
    <source>
        <dbReference type="PIRSR" id="PIRSR000102-2"/>
    </source>
</evidence>
<dbReference type="InterPro" id="IPR011275">
    <property type="entry name" value="Malate_DH_type3"/>
</dbReference>
<organism evidence="10 11">
    <name type="scientific">Prosthecochloris marina</name>
    <dbReference type="NCBI Taxonomy" id="2017681"/>
    <lineage>
        <taxon>Bacteria</taxon>
        <taxon>Pseudomonadati</taxon>
        <taxon>Chlorobiota</taxon>
        <taxon>Chlorobiia</taxon>
        <taxon>Chlorobiales</taxon>
        <taxon>Chlorobiaceae</taxon>
        <taxon>Prosthecochloris</taxon>
    </lineage>
</organism>
<feature type="binding site" evidence="4 6">
    <location>
        <position position="119"/>
    </location>
    <ligand>
        <name>substrate</name>
    </ligand>
</feature>
<evidence type="ECO:0000256" key="3">
    <source>
        <dbReference type="ARBA" id="ARBA00023027"/>
    </source>
</evidence>
<accession>A0A317T648</accession>
<dbReference type="EMBL" id="PDNZ01000004">
    <property type="protein sequence ID" value="PWW82133.1"/>
    <property type="molecule type" value="Genomic_DNA"/>
</dbReference>
<keyword evidence="2 4" id="KW-0560">Oxidoreductase</keyword>
<comment type="function">
    <text evidence="4">Catalyzes the reversible oxidation of malate to oxaloacetate.</text>
</comment>
<dbReference type="Gene3D" id="3.40.50.720">
    <property type="entry name" value="NAD(P)-binding Rossmann-like Domain"/>
    <property type="match status" value="1"/>
</dbReference>
<dbReference type="PRINTS" id="PR00086">
    <property type="entry name" value="LLDHDRGNASE"/>
</dbReference>
<keyword evidence="1 4" id="KW-0816">Tricarboxylic acid cycle</keyword>
<protein>
    <recommendedName>
        <fullName evidence="4">Malate dehydrogenase</fullName>
        <ecNumber evidence="4">1.1.1.37</ecNumber>
    </recommendedName>
</protein>
<evidence type="ECO:0000256" key="7">
    <source>
        <dbReference type="PIRSR" id="PIRSR000102-3"/>
    </source>
</evidence>
<dbReference type="HAMAP" id="MF_00487">
    <property type="entry name" value="Malate_dehydrog_3"/>
    <property type="match status" value="1"/>
</dbReference>
<feature type="binding site" evidence="4 6">
    <location>
        <position position="81"/>
    </location>
    <ligand>
        <name>substrate</name>
    </ligand>
</feature>
<dbReference type="Gene3D" id="3.90.110.10">
    <property type="entry name" value="Lactate dehydrogenase/glycoside hydrolase, family 4, C-terminal"/>
    <property type="match status" value="1"/>
</dbReference>
<dbReference type="AlphaFoldDB" id="A0A317T648"/>
<proteinExistence type="inferred from homology"/>
<feature type="active site" description="Proton acceptor" evidence="4 5">
    <location>
        <position position="174"/>
    </location>
</feature>
<dbReference type="FunFam" id="3.90.110.10:FF:000004">
    <property type="entry name" value="Malate dehydrogenase"/>
    <property type="match status" value="1"/>
</dbReference>
<dbReference type="NCBIfam" id="NF004863">
    <property type="entry name" value="PRK06223.1"/>
    <property type="match status" value="1"/>
</dbReference>
<dbReference type="PANTHER" id="PTHR43128">
    <property type="entry name" value="L-2-HYDROXYCARBOXYLATE DEHYDROGENASE (NAD(P)(+))"/>
    <property type="match status" value="1"/>
</dbReference>
<comment type="catalytic activity">
    <reaction evidence="4">
        <text>(S)-malate + NAD(+) = oxaloacetate + NADH + H(+)</text>
        <dbReference type="Rhea" id="RHEA:21432"/>
        <dbReference type="ChEBI" id="CHEBI:15378"/>
        <dbReference type="ChEBI" id="CHEBI:15589"/>
        <dbReference type="ChEBI" id="CHEBI:16452"/>
        <dbReference type="ChEBI" id="CHEBI:57540"/>
        <dbReference type="ChEBI" id="CHEBI:57945"/>
        <dbReference type="EC" id="1.1.1.37"/>
    </reaction>
</comment>
<evidence type="ECO:0000259" key="8">
    <source>
        <dbReference type="Pfam" id="PF00056"/>
    </source>
</evidence>
<dbReference type="GO" id="GO:0006089">
    <property type="term" value="P:lactate metabolic process"/>
    <property type="evidence" value="ECO:0007669"/>
    <property type="project" value="TreeGrafter"/>
</dbReference>
<gene>
    <name evidence="4 10" type="primary">mdh</name>
    <name evidence="10" type="ORF">CR164_07305</name>
</gene>
<feature type="binding site" evidence="4 6">
    <location>
        <position position="87"/>
    </location>
    <ligand>
        <name>substrate</name>
    </ligand>
</feature>
<dbReference type="SUPFAM" id="SSF56327">
    <property type="entry name" value="LDH C-terminal domain-like"/>
    <property type="match status" value="1"/>
</dbReference>
<evidence type="ECO:0000259" key="9">
    <source>
        <dbReference type="Pfam" id="PF02866"/>
    </source>
</evidence>
<dbReference type="RefSeq" id="WP_110023267.1">
    <property type="nucleotide sequence ID" value="NZ_PDNZ01000004.1"/>
</dbReference>
<reference evidence="11" key="1">
    <citation type="submission" date="2017-10" db="EMBL/GenBank/DDBJ databases">
        <authorList>
            <person name="Gaisin V.A."/>
            <person name="Rysina M.S."/>
            <person name="Grouzdev D.S."/>
        </authorList>
    </citation>
    <scope>NUCLEOTIDE SEQUENCE [LARGE SCALE GENOMIC DNA]</scope>
    <source>
        <strain evidence="11">V1</strain>
    </source>
</reference>
<dbReference type="InterPro" id="IPR015955">
    <property type="entry name" value="Lactate_DH/Glyco_Ohase_4_C"/>
</dbReference>
<feature type="domain" description="Lactate/malate dehydrogenase C-terminal" evidence="9">
    <location>
        <begin position="146"/>
        <end position="303"/>
    </location>
</feature>
<feature type="domain" description="Lactate/malate dehydrogenase N-terminal" evidence="8">
    <location>
        <begin position="1"/>
        <end position="141"/>
    </location>
</feature>
<dbReference type="GO" id="GO:0006099">
    <property type="term" value="P:tricarboxylic acid cycle"/>
    <property type="evidence" value="ECO:0007669"/>
    <property type="project" value="UniProtKB-UniRule"/>
</dbReference>
<feature type="binding site" evidence="4 7">
    <location>
        <position position="32"/>
    </location>
    <ligand>
        <name>NAD(+)</name>
        <dbReference type="ChEBI" id="CHEBI:57540"/>
    </ligand>
</feature>
<keyword evidence="11" id="KW-1185">Reference proteome</keyword>
<dbReference type="SUPFAM" id="SSF51735">
    <property type="entry name" value="NAD(P)-binding Rossmann-fold domains"/>
    <property type="match status" value="1"/>
</dbReference>
<dbReference type="FunFam" id="3.40.50.720:FF:000018">
    <property type="entry name" value="Malate dehydrogenase"/>
    <property type="match status" value="1"/>
</dbReference>
<feature type="binding site" evidence="4 7">
    <location>
        <begin position="117"/>
        <end position="119"/>
    </location>
    <ligand>
        <name>NAD(+)</name>
        <dbReference type="ChEBI" id="CHEBI:57540"/>
    </ligand>
</feature>
<dbReference type="NCBIfam" id="TIGR01763">
    <property type="entry name" value="MalateDH_bact"/>
    <property type="match status" value="1"/>
</dbReference>
<dbReference type="GO" id="GO:0030060">
    <property type="term" value="F:L-malate dehydrogenase (NAD+) activity"/>
    <property type="evidence" value="ECO:0007669"/>
    <property type="project" value="UniProtKB-UniRule"/>
</dbReference>
<feature type="binding site" evidence="4 7">
    <location>
        <position position="94"/>
    </location>
    <ligand>
        <name>NAD(+)</name>
        <dbReference type="ChEBI" id="CHEBI:57540"/>
    </ligand>
</feature>
<dbReference type="GO" id="GO:0004459">
    <property type="term" value="F:L-lactate dehydrogenase (NAD+) activity"/>
    <property type="evidence" value="ECO:0007669"/>
    <property type="project" value="TreeGrafter"/>
</dbReference>
<evidence type="ECO:0000313" key="10">
    <source>
        <dbReference type="EMBL" id="PWW82133.1"/>
    </source>
</evidence>
<evidence type="ECO:0000256" key="4">
    <source>
        <dbReference type="HAMAP-Rule" id="MF_00487"/>
    </source>
</evidence>
<dbReference type="InterPro" id="IPR036291">
    <property type="entry name" value="NAD(P)-bd_dom_sf"/>
</dbReference>
<evidence type="ECO:0000256" key="1">
    <source>
        <dbReference type="ARBA" id="ARBA00022532"/>
    </source>
</evidence>
<dbReference type="InterPro" id="IPR001557">
    <property type="entry name" value="L-lactate/malate_DH"/>
</dbReference>
<dbReference type="Proteomes" id="UP000246278">
    <property type="component" value="Unassembled WGS sequence"/>
</dbReference>
<dbReference type="OrthoDB" id="9802969at2"/>
<keyword evidence="3 4" id="KW-0520">NAD</keyword>